<feature type="domain" description="PAS" evidence="2">
    <location>
        <begin position="10"/>
        <end position="73"/>
    </location>
</feature>
<dbReference type="Gene3D" id="3.30.70.270">
    <property type="match status" value="1"/>
</dbReference>
<reference evidence="5 6" key="1">
    <citation type="journal article" date="2012" name="Proc. Natl. Acad. Sci. U.S.A.">
        <title>Genome and physiology of a model Epsilonproteobacterium responsible for sulfide detoxification in marine oxygen depletion zones.</title>
        <authorList>
            <person name="Grote J."/>
            <person name="Schott T."/>
            <person name="Bruckner C.G."/>
            <person name="Glockner F.O."/>
            <person name="Jost G."/>
            <person name="Teeling H."/>
            <person name="Labrenz M."/>
            <person name="Jurgens K."/>
        </authorList>
    </citation>
    <scope>NUCLEOTIDE SEQUENCE [LARGE SCALE GENOMIC DNA]</scope>
    <source>
        <strain evidence="5 6">GD1</strain>
    </source>
</reference>
<accession>B6BGH7</accession>
<dbReference type="AlphaFoldDB" id="B6BGH7"/>
<dbReference type="NCBIfam" id="TIGR00229">
    <property type="entry name" value="sensory_box"/>
    <property type="match status" value="1"/>
</dbReference>
<dbReference type="SMART" id="SM00086">
    <property type="entry name" value="PAC"/>
    <property type="match status" value="1"/>
</dbReference>
<keyword evidence="1" id="KW-0175">Coiled coil</keyword>
<gene>
    <name evidence="5" type="ORF">SMGD1_1081</name>
</gene>
<dbReference type="InterPro" id="IPR013767">
    <property type="entry name" value="PAS_fold"/>
</dbReference>
<protein>
    <submittedName>
        <fullName evidence="5">Diguanylate cyclase (GGDEF domain) with PAS/PAC sensor</fullName>
    </submittedName>
</protein>
<dbReference type="HOGENOM" id="CLU_000445_11_4_7"/>
<dbReference type="GO" id="GO:0006355">
    <property type="term" value="P:regulation of DNA-templated transcription"/>
    <property type="evidence" value="ECO:0007669"/>
    <property type="project" value="InterPro"/>
</dbReference>
<keyword evidence="6" id="KW-1185">Reference proteome</keyword>
<dbReference type="InterPro" id="IPR035965">
    <property type="entry name" value="PAS-like_dom_sf"/>
</dbReference>
<dbReference type="CDD" id="cd01949">
    <property type="entry name" value="GGDEF"/>
    <property type="match status" value="1"/>
</dbReference>
<evidence type="ECO:0000259" key="4">
    <source>
        <dbReference type="PROSITE" id="PS50887"/>
    </source>
</evidence>
<dbReference type="CDD" id="cd00130">
    <property type="entry name" value="PAS"/>
    <property type="match status" value="2"/>
</dbReference>
<dbReference type="Pfam" id="PF00989">
    <property type="entry name" value="PAS"/>
    <property type="match status" value="1"/>
</dbReference>
<feature type="domain" description="GGDEF" evidence="4">
    <location>
        <begin position="300"/>
        <end position="428"/>
    </location>
</feature>
<dbReference type="PROSITE" id="PS50112">
    <property type="entry name" value="PAS"/>
    <property type="match status" value="2"/>
</dbReference>
<dbReference type="InterPro" id="IPR001610">
    <property type="entry name" value="PAC"/>
</dbReference>
<accession>H1FYH9</accession>
<dbReference type="FunFam" id="3.30.70.270:FF:000001">
    <property type="entry name" value="Diguanylate cyclase domain protein"/>
    <property type="match status" value="1"/>
</dbReference>
<dbReference type="EMBL" id="AFRZ01000001">
    <property type="protein sequence ID" value="EHP29605.1"/>
    <property type="molecule type" value="Genomic_DNA"/>
</dbReference>
<dbReference type="SUPFAM" id="SSF55073">
    <property type="entry name" value="Nucleotide cyclase"/>
    <property type="match status" value="1"/>
</dbReference>
<evidence type="ECO:0000313" key="5">
    <source>
        <dbReference type="EMBL" id="EHP29605.1"/>
    </source>
</evidence>
<dbReference type="Pfam" id="PF00990">
    <property type="entry name" value="GGDEF"/>
    <property type="match status" value="1"/>
</dbReference>
<evidence type="ECO:0000313" key="6">
    <source>
        <dbReference type="Proteomes" id="UP000006431"/>
    </source>
</evidence>
<dbReference type="GO" id="GO:0003824">
    <property type="term" value="F:catalytic activity"/>
    <property type="evidence" value="ECO:0007669"/>
    <property type="project" value="UniProtKB-ARBA"/>
</dbReference>
<evidence type="ECO:0000259" key="2">
    <source>
        <dbReference type="PROSITE" id="PS50112"/>
    </source>
</evidence>
<dbReference type="InterPro" id="IPR000700">
    <property type="entry name" value="PAS-assoc_C"/>
</dbReference>
<dbReference type="eggNOG" id="COG3706">
    <property type="taxonomic scope" value="Bacteria"/>
</dbReference>
<sequence length="428" mass="49326">MESLKCPDVLLNSLENGHFVIDENFVVTYWNRWLSVNTQISSEDIIGKNLQEFYPDINYKILLRKIRTALRLKTPTFYDSNSNTVFIPITRNKVTRTALKLMQQQVTISPYIVNENKVMVSIYNISELHETKLSLQKEINKVNELNKILENDRDIIDKNIMVMKTSVNGNIIDVSTLFCEFFGYEKNELIGKNPSVLKSGKLPDLIYKELWNTITNNKSWTGEVENVTSSGESRWVQSRITPILDDDGVLMEFNAVYQDITNKKLLEVLYVTDPLTQIYNRTYFDELMTSIALHQRKADTNFIILITDIDHFKSINDTYGHQVGDEALKDVARVIKDSLRENDVVARWGGEEFVIMLKNTELDEAQMIAEKLRANIEKTKIQNVIDITTSIGLTKYYVGEDTNLTFKRADNALYKAKESGRNMVVTEL</sequence>
<dbReference type="InterPro" id="IPR000160">
    <property type="entry name" value="GGDEF_dom"/>
</dbReference>
<dbReference type="NCBIfam" id="TIGR00254">
    <property type="entry name" value="GGDEF"/>
    <property type="match status" value="1"/>
</dbReference>
<name>B6BGH7_SULGG</name>
<dbReference type="InterPro" id="IPR000014">
    <property type="entry name" value="PAS"/>
</dbReference>
<evidence type="ECO:0000256" key="1">
    <source>
        <dbReference type="SAM" id="Coils"/>
    </source>
</evidence>
<dbReference type="RefSeq" id="WP_008336033.1">
    <property type="nucleotide sequence ID" value="NZ_AFRZ01000001.1"/>
</dbReference>
<dbReference type="SMART" id="SM00091">
    <property type="entry name" value="PAS"/>
    <property type="match status" value="2"/>
</dbReference>
<dbReference type="PANTHER" id="PTHR46663:SF2">
    <property type="entry name" value="GGDEF DOMAIN-CONTAINING PROTEIN"/>
    <property type="match status" value="1"/>
</dbReference>
<dbReference type="PROSITE" id="PS50113">
    <property type="entry name" value="PAC"/>
    <property type="match status" value="1"/>
</dbReference>
<dbReference type="Pfam" id="PF13426">
    <property type="entry name" value="PAS_9"/>
    <property type="match status" value="1"/>
</dbReference>
<feature type="domain" description="PAC" evidence="3">
    <location>
        <begin position="220"/>
        <end position="272"/>
    </location>
</feature>
<dbReference type="InterPro" id="IPR043128">
    <property type="entry name" value="Rev_trsase/Diguanyl_cyclase"/>
</dbReference>
<dbReference type="PROSITE" id="PS50887">
    <property type="entry name" value="GGDEF"/>
    <property type="match status" value="1"/>
</dbReference>
<proteinExistence type="predicted"/>
<dbReference type="PANTHER" id="PTHR46663">
    <property type="entry name" value="DIGUANYLATE CYCLASE DGCT-RELATED"/>
    <property type="match status" value="1"/>
</dbReference>
<comment type="caution">
    <text evidence="5">The sequence shown here is derived from an EMBL/GenBank/DDBJ whole genome shotgun (WGS) entry which is preliminary data.</text>
</comment>
<dbReference type="InterPro" id="IPR029787">
    <property type="entry name" value="Nucleotide_cyclase"/>
</dbReference>
<dbReference type="Gene3D" id="3.30.450.20">
    <property type="entry name" value="PAS domain"/>
    <property type="match status" value="2"/>
</dbReference>
<feature type="domain" description="PAS" evidence="2">
    <location>
        <begin position="162"/>
        <end position="193"/>
    </location>
</feature>
<dbReference type="PATRIC" id="fig|929558.5.peg.1076"/>
<dbReference type="InterPro" id="IPR052163">
    <property type="entry name" value="DGC-Regulatory_Protein"/>
</dbReference>
<dbReference type="STRING" id="929558.SMGD1_1081"/>
<dbReference type="SUPFAM" id="SSF55785">
    <property type="entry name" value="PYP-like sensor domain (PAS domain)"/>
    <property type="match status" value="2"/>
</dbReference>
<evidence type="ECO:0000259" key="3">
    <source>
        <dbReference type="PROSITE" id="PS50113"/>
    </source>
</evidence>
<dbReference type="Proteomes" id="UP000006431">
    <property type="component" value="Unassembled WGS sequence"/>
</dbReference>
<feature type="coiled-coil region" evidence="1">
    <location>
        <begin position="125"/>
        <end position="152"/>
    </location>
</feature>
<dbReference type="OrthoDB" id="9790367at2"/>
<organism evidence="5 6">
    <name type="scientific">Sulfurimonas gotlandica (strain DSM 19862 / JCM 16533 / GD1)</name>
    <dbReference type="NCBI Taxonomy" id="929558"/>
    <lineage>
        <taxon>Bacteria</taxon>
        <taxon>Pseudomonadati</taxon>
        <taxon>Campylobacterota</taxon>
        <taxon>Epsilonproteobacteria</taxon>
        <taxon>Campylobacterales</taxon>
        <taxon>Sulfurimonadaceae</taxon>
        <taxon>Sulfurimonas</taxon>
    </lineage>
</organism>
<dbReference type="SMART" id="SM00267">
    <property type="entry name" value="GGDEF"/>
    <property type="match status" value="1"/>
</dbReference>